<comment type="subcellular location">
    <subcellularLocation>
        <location evidence="1">Nucleus</location>
    </subcellularLocation>
</comment>
<reference evidence="3 4" key="2">
    <citation type="journal article" date="2019" name="G3 (Bethesda)">
        <title>Hybrid Assembly of the Genome of the Entomopathogenic Nematode Steinernema carpocapsae Identifies the X-Chromosome.</title>
        <authorList>
            <person name="Serra L."/>
            <person name="Macchietto M."/>
            <person name="Macias-Munoz A."/>
            <person name="McGill C.J."/>
            <person name="Rodriguez I.M."/>
            <person name="Rodriguez B."/>
            <person name="Murad R."/>
            <person name="Mortazavi A."/>
        </authorList>
    </citation>
    <scope>NUCLEOTIDE SEQUENCE [LARGE SCALE GENOMIC DNA]</scope>
    <source>
        <strain evidence="3 4">ALL</strain>
    </source>
</reference>
<dbReference type="SUPFAM" id="SSF46689">
    <property type="entry name" value="Homeodomain-like"/>
    <property type="match status" value="1"/>
</dbReference>
<comment type="caution">
    <text evidence="3">The sequence shown here is derived from an EMBL/GenBank/DDBJ whole genome shotgun (WGS) entry which is preliminary data.</text>
</comment>
<dbReference type="Gene3D" id="1.10.10.10">
    <property type="entry name" value="Winged helix-like DNA-binding domain superfamily/Winged helix DNA-binding domain"/>
    <property type="match status" value="1"/>
</dbReference>
<evidence type="ECO:0000313" key="4">
    <source>
        <dbReference type="Proteomes" id="UP000298663"/>
    </source>
</evidence>
<dbReference type="EMBL" id="AZBU02000004">
    <property type="protein sequence ID" value="TKR82362.1"/>
    <property type="molecule type" value="Genomic_DNA"/>
</dbReference>
<evidence type="ECO:0000256" key="1">
    <source>
        <dbReference type="ARBA" id="ARBA00004123"/>
    </source>
</evidence>
<evidence type="ECO:0000313" key="3">
    <source>
        <dbReference type="EMBL" id="TKR82362.1"/>
    </source>
</evidence>
<gene>
    <name evidence="3" type="ORF">L596_016099</name>
</gene>
<proteinExistence type="predicted"/>
<organism evidence="3 4">
    <name type="scientific">Steinernema carpocapsae</name>
    <name type="common">Entomopathogenic nematode</name>
    <dbReference type="NCBI Taxonomy" id="34508"/>
    <lineage>
        <taxon>Eukaryota</taxon>
        <taxon>Metazoa</taxon>
        <taxon>Ecdysozoa</taxon>
        <taxon>Nematoda</taxon>
        <taxon>Chromadorea</taxon>
        <taxon>Rhabditida</taxon>
        <taxon>Tylenchina</taxon>
        <taxon>Panagrolaimomorpha</taxon>
        <taxon>Strongyloidoidea</taxon>
        <taxon>Steinernematidae</taxon>
        <taxon>Steinernema</taxon>
    </lineage>
</organism>
<keyword evidence="4" id="KW-1185">Reference proteome</keyword>
<feature type="region of interest" description="Disordered" evidence="2">
    <location>
        <begin position="36"/>
        <end position="73"/>
    </location>
</feature>
<dbReference type="AlphaFoldDB" id="A0A4U5NHZ7"/>
<name>A0A4U5NHZ7_STECR</name>
<dbReference type="Pfam" id="PF13551">
    <property type="entry name" value="HTH_29"/>
    <property type="match status" value="1"/>
</dbReference>
<evidence type="ECO:0000256" key="2">
    <source>
        <dbReference type="SAM" id="MobiDB-lite"/>
    </source>
</evidence>
<reference evidence="3 4" key="1">
    <citation type="journal article" date="2015" name="Genome Biol.">
        <title>Comparative genomics of Steinernema reveals deeply conserved gene regulatory networks.</title>
        <authorList>
            <person name="Dillman A.R."/>
            <person name="Macchietto M."/>
            <person name="Porter C.F."/>
            <person name="Rogers A."/>
            <person name="Williams B."/>
            <person name="Antoshechkin I."/>
            <person name="Lee M.M."/>
            <person name="Goodwin Z."/>
            <person name="Lu X."/>
            <person name="Lewis E.E."/>
            <person name="Goodrich-Blair H."/>
            <person name="Stock S.P."/>
            <person name="Adams B.J."/>
            <person name="Sternberg P.W."/>
            <person name="Mortazavi A."/>
        </authorList>
    </citation>
    <scope>NUCLEOTIDE SEQUENCE [LARGE SCALE GENOMIC DNA]</scope>
    <source>
        <strain evidence="3 4">ALL</strain>
    </source>
</reference>
<dbReference type="GO" id="GO:0005634">
    <property type="term" value="C:nucleus"/>
    <property type="evidence" value="ECO:0007669"/>
    <property type="project" value="UniProtKB-SubCell"/>
</dbReference>
<accession>A0A4U5NHZ7</accession>
<sequence>MVDRSAVIALHKPGKSNPEIVKTLNLHRQQVRQVVQRCQETGGIKDRRKSTAKSRRPRRARTSVLKKKVQQKI</sequence>
<evidence type="ECO:0008006" key="5">
    <source>
        <dbReference type="Google" id="ProtNLM"/>
    </source>
</evidence>
<dbReference type="Proteomes" id="UP000298663">
    <property type="component" value="Unassembled WGS sequence"/>
</dbReference>
<dbReference type="InterPro" id="IPR009057">
    <property type="entry name" value="Homeodomain-like_sf"/>
</dbReference>
<protein>
    <recommendedName>
        <fullName evidence="5">Paired domain-containing protein</fullName>
    </recommendedName>
</protein>
<dbReference type="InterPro" id="IPR036388">
    <property type="entry name" value="WH-like_DNA-bd_sf"/>
</dbReference>
<feature type="compositionally biased region" description="Basic residues" evidence="2">
    <location>
        <begin position="46"/>
        <end position="73"/>
    </location>
</feature>